<proteinExistence type="predicted"/>
<dbReference type="EMBL" id="PDCK01000040">
    <property type="protein sequence ID" value="PRQ49730.1"/>
    <property type="molecule type" value="Genomic_DNA"/>
</dbReference>
<reference evidence="2 3" key="1">
    <citation type="journal article" date="2018" name="Nat. Genet.">
        <title>The Rosa genome provides new insights in the design of modern roses.</title>
        <authorList>
            <person name="Bendahmane M."/>
        </authorList>
    </citation>
    <scope>NUCLEOTIDE SEQUENCE [LARGE SCALE GENOMIC DNA]</scope>
    <source>
        <strain evidence="3">cv. Old Blush</strain>
    </source>
</reference>
<feature type="chain" id="PRO_5015164122" evidence="1">
    <location>
        <begin position="23"/>
        <end position="45"/>
    </location>
</feature>
<protein>
    <submittedName>
        <fullName evidence="2">Uncharacterized protein</fullName>
    </submittedName>
</protein>
<keyword evidence="3" id="KW-1185">Reference proteome</keyword>
<accession>A0A2P6RTH4</accession>
<organism evidence="2 3">
    <name type="scientific">Rosa chinensis</name>
    <name type="common">China rose</name>
    <dbReference type="NCBI Taxonomy" id="74649"/>
    <lineage>
        <taxon>Eukaryota</taxon>
        <taxon>Viridiplantae</taxon>
        <taxon>Streptophyta</taxon>
        <taxon>Embryophyta</taxon>
        <taxon>Tracheophyta</taxon>
        <taxon>Spermatophyta</taxon>
        <taxon>Magnoliopsida</taxon>
        <taxon>eudicotyledons</taxon>
        <taxon>Gunneridae</taxon>
        <taxon>Pentapetalae</taxon>
        <taxon>rosids</taxon>
        <taxon>fabids</taxon>
        <taxon>Rosales</taxon>
        <taxon>Rosaceae</taxon>
        <taxon>Rosoideae</taxon>
        <taxon>Rosoideae incertae sedis</taxon>
        <taxon>Rosa</taxon>
    </lineage>
</organism>
<feature type="signal peptide" evidence="1">
    <location>
        <begin position="1"/>
        <end position="22"/>
    </location>
</feature>
<dbReference type="AlphaFoldDB" id="A0A2P6RTH4"/>
<keyword evidence="1" id="KW-0732">Signal</keyword>
<comment type="caution">
    <text evidence="2">The sequence shown here is derived from an EMBL/GenBank/DDBJ whole genome shotgun (WGS) entry which is preliminary data.</text>
</comment>
<evidence type="ECO:0000256" key="1">
    <source>
        <dbReference type="SAM" id="SignalP"/>
    </source>
</evidence>
<evidence type="ECO:0000313" key="3">
    <source>
        <dbReference type="Proteomes" id="UP000238479"/>
    </source>
</evidence>
<gene>
    <name evidence="2" type="ORF">RchiOBHm_Chr2g0125171</name>
</gene>
<sequence length="45" mass="4761">MARSVISLSLSSITCLHVLVSSSNFTSDSSDHGHVLHVSVFDSNS</sequence>
<dbReference type="Proteomes" id="UP000238479">
    <property type="component" value="Chromosome 2"/>
</dbReference>
<name>A0A2P6RTH4_ROSCH</name>
<evidence type="ECO:0000313" key="2">
    <source>
        <dbReference type="EMBL" id="PRQ49730.1"/>
    </source>
</evidence>
<dbReference type="Gramene" id="PRQ49730">
    <property type="protein sequence ID" value="PRQ49730"/>
    <property type="gene ID" value="RchiOBHm_Chr2g0125171"/>
</dbReference>